<evidence type="ECO:0000313" key="9">
    <source>
        <dbReference type="Proteomes" id="UP000017119"/>
    </source>
</evidence>
<sequence>MNRLKKGDLVRVMTGSQKGKEGKIKEIFTKEERAIVEGVNIARVYKKGRGPVDMERSIHLSNLALLSTGRKPEPMKVSYIFKNGKKERVNRKSKKD</sequence>
<dbReference type="GO" id="GO:0019843">
    <property type="term" value="F:rRNA binding"/>
    <property type="evidence" value="ECO:0007669"/>
    <property type="project" value="UniProtKB-UniRule"/>
</dbReference>
<name>U5NFR0_9MOLU</name>
<dbReference type="SUPFAM" id="SSF50104">
    <property type="entry name" value="Translation proteins SH3-like domain"/>
    <property type="match status" value="1"/>
</dbReference>
<keyword evidence="9" id="KW-1185">Reference proteome</keyword>
<comment type="subunit">
    <text evidence="5">Part of the 50S ribosomal subunit.</text>
</comment>
<dbReference type="NCBIfam" id="TIGR01079">
    <property type="entry name" value="rplX_bact"/>
    <property type="match status" value="1"/>
</dbReference>
<dbReference type="GO" id="GO:1990904">
    <property type="term" value="C:ribonucleoprotein complex"/>
    <property type="evidence" value="ECO:0007669"/>
    <property type="project" value="UniProtKB-KW"/>
</dbReference>
<dbReference type="InterPro" id="IPR014722">
    <property type="entry name" value="Rib_uL2_dom2"/>
</dbReference>
<evidence type="ECO:0000256" key="5">
    <source>
        <dbReference type="HAMAP-Rule" id="MF_01326"/>
    </source>
</evidence>
<keyword evidence="5" id="KW-0694">RNA-binding</keyword>
<dbReference type="InterPro" id="IPR057264">
    <property type="entry name" value="Ribosomal_uL24_C"/>
</dbReference>
<dbReference type="RefSeq" id="WP_022769714.1">
    <property type="nucleotide sequence ID" value="NC_022575.1"/>
</dbReference>
<dbReference type="InterPro" id="IPR041988">
    <property type="entry name" value="Ribosomal_uL24_KOW"/>
</dbReference>
<dbReference type="Pfam" id="PF17136">
    <property type="entry name" value="ribosomal_L24"/>
    <property type="match status" value="1"/>
</dbReference>
<dbReference type="PANTHER" id="PTHR12903">
    <property type="entry name" value="MITOCHONDRIAL RIBOSOMAL PROTEIN L24"/>
    <property type="match status" value="1"/>
</dbReference>
<comment type="function">
    <text evidence="5">One of two assembly initiator proteins, it binds directly to the 5'-end of the 23S rRNA, where it nucleates assembly of the 50S subunit.</text>
</comment>
<dbReference type="GO" id="GO:0003735">
    <property type="term" value="F:structural constituent of ribosome"/>
    <property type="evidence" value="ECO:0007669"/>
    <property type="project" value="InterPro"/>
</dbReference>
<dbReference type="PATRIC" id="fig|1403316.3.peg.302"/>
<proteinExistence type="inferred from homology"/>
<dbReference type="GO" id="GO:0006412">
    <property type="term" value="P:translation"/>
    <property type="evidence" value="ECO:0007669"/>
    <property type="project" value="UniProtKB-UniRule"/>
</dbReference>
<dbReference type="Proteomes" id="UP000017119">
    <property type="component" value="Chromosome"/>
</dbReference>
<dbReference type="GO" id="GO:0005840">
    <property type="term" value="C:ribosome"/>
    <property type="evidence" value="ECO:0007669"/>
    <property type="project" value="UniProtKB-KW"/>
</dbReference>
<keyword evidence="5" id="KW-0699">rRNA-binding</keyword>
<evidence type="ECO:0000256" key="3">
    <source>
        <dbReference type="ARBA" id="ARBA00023274"/>
    </source>
</evidence>
<evidence type="ECO:0000256" key="1">
    <source>
        <dbReference type="ARBA" id="ARBA00010618"/>
    </source>
</evidence>
<accession>U5NFR0</accession>
<dbReference type="SMART" id="SM00739">
    <property type="entry name" value="KOW"/>
    <property type="match status" value="1"/>
</dbReference>
<dbReference type="InterPro" id="IPR008991">
    <property type="entry name" value="Translation_prot_SH3-like_sf"/>
</dbReference>
<dbReference type="CDD" id="cd06089">
    <property type="entry name" value="KOW_RPL26"/>
    <property type="match status" value="1"/>
</dbReference>
<dbReference type="STRING" id="1403316.PRV_01665"/>
<evidence type="ECO:0000256" key="4">
    <source>
        <dbReference type="ARBA" id="ARBA00035206"/>
    </source>
</evidence>
<evidence type="ECO:0000313" key="8">
    <source>
        <dbReference type="EMBL" id="AGX89083.1"/>
    </source>
</evidence>
<evidence type="ECO:0000259" key="7">
    <source>
        <dbReference type="SMART" id="SM00739"/>
    </source>
</evidence>
<dbReference type="InterPro" id="IPR003256">
    <property type="entry name" value="Ribosomal_uL24"/>
</dbReference>
<dbReference type="KEGG" id="mpv:PRV_01665"/>
<organism evidence="8 9">
    <name type="scientific">Mycoplasma parvum str. Indiana</name>
    <dbReference type="NCBI Taxonomy" id="1403316"/>
    <lineage>
        <taxon>Bacteria</taxon>
        <taxon>Bacillati</taxon>
        <taxon>Mycoplasmatota</taxon>
        <taxon>Mollicutes</taxon>
        <taxon>Mycoplasmataceae</taxon>
        <taxon>Mycoplasma</taxon>
    </lineage>
</organism>
<dbReference type="Pfam" id="PF00467">
    <property type="entry name" value="KOW"/>
    <property type="match status" value="1"/>
</dbReference>
<dbReference type="Gene3D" id="2.30.30.30">
    <property type="match status" value="1"/>
</dbReference>
<evidence type="ECO:0000256" key="2">
    <source>
        <dbReference type="ARBA" id="ARBA00022980"/>
    </source>
</evidence>
<comment type="function">
    <text evidence="5">One of the proteins that surrounds the polypeptide exit tunnel on the outside of the subunit.</text>
</comment>
<gene>
    <name evidence="5" type="primary">rplX</name>
    <name evidence="8" type="ORF">PRV_01665</name>
</gene>
<dbReference type="HOGENOM" id="CLU_093315_2_2_14"/>
<reference evidence="8 9" key="1">
    <citation type="journal article" date="2013" name="Genome Announc.">
        <title>Genome Sequence of Mycoplasma parvum (Formerly Eperythrozoon parvum), a Diminutive Hemoplasma of the Pig.</title>
        <authorList>
            <person name="do Nascimento N.C."/>
            <person name="Dos Santos A.P."/>
            <person name="Chu Y."/>
            <person name="Guimaraes A.M."/>
            <person name="Pagliaro A."/>
            <person name="Messick J.B."/>
        </authorList>
    </citation>
    <scope>NUCLEOTIDE SEQUENCE [LARGE SCALE GENOMIC DNA]</scope>
    <source>
        <strain evidence="8 9">Indiana</strain>
    </source>
</reference>
<dbReference type="EMBL" id="CP006771">
    <property type="protein sequence ID" value="AGX89083.1"/>
    <property type="molecule type" value="Genomic_DNA"/>
</dbReference>
<keyword evidence="3 5" id="KW-0687">Ribonucleoprotein</keyword>
<evidence type="ECO:0000256" key="6">
    <source>
        <dbReference type="RuleBase" id="RU003477"/>
    </source>
</evidence>
<protein>
    <recommendedName>
        <fullName evidence="4 5">Large ribosomal subunit protein uL24</fullName>
    </recommendedName>
</protein>
<comment type="similarity">
    <text evidence="1 5 6">Belongs to the universal ribosomal protein uL24 family.</text>
</comment>
<dbReference type="InterPro" id="IPR005824">
    <property type="entry name" value="KOW"/>
</dbReference>
<keyword evidence="2 5" id="KW-0689">Ribosomal protein</keyword>
<dbReference type="HAMAP" id="MF_01326_B">
    <property type="entry name" value="Ribosomal_uL24_B"/>
    <property type="match status" value="1"/>
</dbReference>
<dbReference type="AlphaFoldDB" id="U5NFR0"/>
<dbReference type="InterPro" id="IPR005825">
    <property type="entry name" value="Ribosomal_uL24_CS"/>
</dbReference>
<dbReference type="PROSITE" id="PS01108">
    <property type="entry name" value="RIBOSOMAL_L24"/>
    <property type="match status" value="1"/>
</dbReference>
<feature type="domain" description="KOW" evidence="7">
    <location>
        <begin position="3"/>
        <end position="30"/>
    </location>
</feature>